<dbReference type="CDD" id="cd00353">
    <property type="entry name" value="Ribosomal_S15p_S13e"/>
    <property type="match status" value="1"/>
</dbReference>
<comment type="function">
    <text evidence="4">Forms an intersubunit bridge (bridge B4) with the 23S rRNA of the 50S subunit in the ribosome.</text>
</comment>
<accession>A0A401UE36</accession>
<dbReference type="PROSITE" id="PS00362">
    <property type="entry name" value="RIBOSOMAL_S15"/>
    <property type="match status" value="1"/>
</dbReference>
<evidence type="ECO:0000256" key="2">
    <source>
        <dbReference type="ARBA" id="ARBA00023274"/>
    </source>
</evidence>
<dbReference type="AlphaFoldDB" id="A0A401UE36"/>
<dbReference type="Pfam" id="PF00312">
    <property type="entry name" value="Ribosomal_S15"/>
    <property type="match status" value="1"/>
</dbReference>
<dbReference type="OrthoDB" id="9799262at2"/>
<dbReference type="GO" id="GO:0006412">
    <property type="term" value="P:translation"/>
    <property type="evidence" value="ECO:0007669"/>
    <property type="project" value="UniProtKB-UniRule"/>
</dbReference>
<dbReference type="SUPFAM" id="SSF47060">
    <property type="entry name" value="S15/NS1 RNA-binding domain"/>
    <property type="match status" value="1"/>
</dbReference>
<evidence type="ECO:0000256" key="6">
    <source>
        <dbReference type="RuleBase" id="RU004524"/>
    </source>
</evidence>
<evidence type="ECO:0000256" key="5">
    <source>
        <dbReference type="RuleBase" id="RU003919"/>
    </source>
</evidence>
<dbReference type="RefSeq" id="WP_127123767.1">
    <property type="nucleotide sequence ID" value="NZ_BHXQ01000006.1"/>
</dbReference>
<dbReference type="GO" id="GO:0003735">
    <property type="term" value="F:structural constituent of ribosome"/>
    <property type="evidence" value="ECO:0007669"/>
    <property type="project" value="InterPro"/>
</dbReference>
<evidence type="ECO:0000256" key="4">
    <source>
        <dbReference type="HAMAP-Rule" id="MF_01343"/>
    </source>
</evidence>
<comment type="subunit">
    <text evidence="3 4">Part of the 30S ribosomal subunit. Forms a bridge to the 50S subunit in the 70S ribosome, contacting the 23S rRNA.</text>
</comment>
<keyword evidence="8" id="KW-1185">Reference proteome</keyword>
<evidence type="ECO:0000313" key="7">
    <source>
        <dbReference type="EMBL" id="GCC53124.1"/>
    </source>
</evidence>
<dbReference type="Gene3D" id="1.10.287.10">
    <property type="entry name" value="S15/NS1, RNA-binding"/>
    <property type="match status" value="1"/>
</dbReference>
<comment type="function">
    <text evidence="4 6">One of the primary rRNA binding proteins, it binds directly to 16S rRNA where it helps nucleate assembly of the platform of the 30S subunit by binding and bridging several RNA helices of the 16S rRNA.</text>
</comment>
<keyword evidence="2 4" id="KW-0687">Ribonucleoprotein</keyword>
<comment type="caution">
    <text evidence="7">The sequence shown here is derived from an EMBL/GenBank/DDBJ whole genome shotgun (WGS) entry which is preliminary data.</text>
</comment>
<dbReference type="NCBIfam" id="TIGR00952">
    <property type="entry name" value="S15_bact"/>
    <property type="match status" value="1"/>
</dbReference>
<dbReference type="Gene3D" id="6.10.250.3130">
    <property type="match status" value="1"/>
</dbReference>
<keyword evidence="4 6" id="KW-0694">RNA-binding</keyword>
<protein>
    <recommendedName>
        <fullName evidence="4">Small ribosomal subunit protein uS15</fullName>
    </recommendedName>
</protein>
<dbReference type="InterPro" id="IPR005290">
    <property type="entry name" value="Ribosomal_uS15_bac-type"/>
</dbReference>
<evidence type="ECO:0000313" key="8">
    <source>
        <dbReference type="Proteomes" id="UP000288227"/>
    </source>
</evidence>
<evidence type="ECO:0000256" key="3">
    <source>
        <dbReference type="ARBA" id="ARBA00064542"/>
    </source>
</evidence>
<organism evidence="7 8">
    <name type="scientific">Chryseotalea sanaruensis</name>
    <dbReference type="NCBI Taxonomy" id="2482724"/>
    <lineage>
        <taxon>Bacteria</taxon>
        <taxon>Pseudomonadati</taxon>
        <taxon>Bacteroidota</taxon>
        <taxon>Cytophagia</taxon>
        <taxon>Cytophagales</taxon>
        <taxon>Chryseotaleaceae</taxon>
        <taxon>Chryseotalea</taxon>
    </lineage>
</organism>
<gene>
    <name evidence="4" type="primary">rpsO</name>
    <name evidence="7" type="ORF">SanaruYs_33670</name>
</gene>
<comment type="similarity">
    <text evidence="4 5">Belongs to the universal ribosomal protein uS15 family.</text>
</comment>
<sequence>MILTSASKKEIFKKHGFSKSEKDTGSPESQVALFTDRINHITAHLKENKKDFASQQGLIKLVGKRKRLLSYLMSTNIDRYRAILAELNLRK</sequence>
<dbReference type="HAMAP" id="MF_01343_B">
    <property type="entry name" value="Ribosomal_uS15_B"/>
    <property type="match status" value="1"/>
</dbReference>
<evidence type="ECO:0000256" key="1">
    <source>
        <dbReference type="ARBA" id="ARBA00022980"/>
    </source>
</evidence>
<reference evidence="7 8" key="1">
    <citation type="submission" date="2018-11" db="EMBL/GenBank/DDBJ databases">
        <title>Chryseotalea sanarue gen. nov., sp., nov., a member of the family Cytophagaceae, isolated from a brackish lake in Hamamatsu Japan.</title>
        <authorList>
            <person name="Maejima Y."/>
            <person name="Iino T."/>
            <person name="Muraguchi Y."/>
            <person name="Fukuda K."/>
            <person name="Ohkuma M."/>
            <person name="Moriuchi R."/>
            <person name="Dohra H."/>
            <person name="Kimbara K."/>
            <person name="Shintani M."/>
        </authorList>
    </citation>
    <scope>NUCLEOTIDE SEQUENCE [LARGE SCALE GENOMIC DNA]</scope>
    <source>
        <strain evidence="7 8">Ys</strain>
    </source>
</reference>
<dbReference type="PANTHER" id="PTHR23321:SF26">
    <property type="entry name" value="SMALL RIBOSOMAL SUBUNIT PROTEIN US15M"/>
    <property type="match status" value="1"/>
</dbReference>
<dbReference type="GO" id="GO:0019843">
    <property type="term" value="F:rRNA binding"/>
    <property type="evidence" value="ECO:0007669"/>
    <property type="project" value="UniProtKB-UniRule"/>
</dbReference>
<keyword evidence="1 4" id="KW-0689">Ribosomal protein</keyword>
<dbReference type="Proteomes" id="UP000288227">
    <property type="component" value="Unassembled WGS sequence"/>
</dbReference>
<keyword evidence="4 6" id="KW-0699">rRNA-binding</keyword>
<dbReference type="GO" id="GO:0022627">
    <property type="term" value="C:cytosolic small ribosomal subunit"/>
    <property type="evidence" value="ECO:0007669"/>
    <property type="project" value="TreeGrafter"/>
</dbReference>
<dbReference type="InterPro" id="IPR009068">
    <property type="entry name" value="uS15_NS1_RNA-bd_sf"/>
</dbReference>
<dbReference type="SMART" id="SM01387">
    <property type="entry name" value="Ribosomal_S15"/>
    <property type="match status" value="1"/>
</dbReference>
<dbReference type="PANTHER" id="PTHR23321">
    <property type="entry name" value="RIBOSOMAL PROTEIN S15, BACTERIAL AND ORGANELLAR"/>
    <property type="match status" value="1"/>
</dbReference>
<name>A0A401UE36_9BACT</name>
<dbReference type="FunFam" id="1.10.287.10:FF:000002">
    <property type="entry name" value="30S ribosomal protein S15"/>
    <property type="match status" value="1"/>
</dbReference>
<proteinExistence type="inferred from homology"/>
<dbReference type="EMBL" id="BHXQ01000006">
    <property type="protein sequence ID" value="GCC53124.1"/>
    <property type="molecule type" value="Genomic_DNA"/>
</dbReference>
<dbReference type="InterPro" id="IPR000589">
    <property type="entry name" value="Ribosomal_uS15"/>
</dbReference>